<evidence type="ECO:0000256" key="1">
    <source>
        <dbReference type="SAM" id="MobiDB-lite"/>
    </source>
</evidence>
<name>A0A2H1WBE0_SPOFR</name>
<proteinExistence type="predicted"/>
<feature type="region of interest" description="Disordered" evidence="1">
    <location>
        <begin position="1"/>
        <end position="26"/>
    </location>
</feature>
<organism evidence="2">
    <name type="scientific">Spodoptera frugiperda</name>
    <name type="common">Fall armyworm</name>
    <dbReference type="NCBI Taxonomy" id="7108"/>
    <lineage>
        <taxon>Eukaryota</taxon>
        <taxon>Metazoa</taxon>
        <taxon>Ecdysozoa</taxon>
        <taxon>Arthropoda</taxon>
        <taxon>Hexapoda</taxon>
        <taxon>Insecta</taxon>
        <taxon>Pterygota</taxon>
        <taxon>Neoptera</taxon>
        <taxon>Endopterygota</taxon>
        <taxon>Lepidoptera</taxon>
        <taxon>Glossata</taxon>
        <taxon>Ditrysia</taxon>
        <taxon>Noctuoidea</taxon>
        <taxon>Noctuidae</taxon>
        <taxon>Amphipyrinae</taxon>
        <taxon>Spodoptera</taxon>
    </lineage>
</organism>
<sequence>MLKVRYASDSETQLHNNQENQGLQDQARKGRLKIEWFDIFSRVAERKTLTTKIIKKSGQKKN</sequence>
<reference evidence="2" key="1">
    <citation type="submission" date="2016-07" db="EMBL/GenBank/DDBJ databases">
        <authorList>
            <person name="Bretaudeau A."/>
        </authorList>
    </citation>
    <scope>NUCLEOTIDE SEQUENCE</scope>
    <source>
        <strain evidence="2">Rice</strain>
        <tissue evidence="2">Whole body</tissue>
    </source>
</reference>
<gene>
    <name evidence="2" type="ORF">SFRICE_017341</name>
</gene>
<evidence type="ECO:0000313" key="2">
    <source>
        <dbReference type="EMBL" id="SOQ50357.1"/>
    </source>
</evidence>
<dbReference type="AlphaFoldDB" id="A0A2H1WBE0"/>
<accession>A0A2H1WBE0</accession>
<dbReference type="EMBL" id="ODYU01007518">
    <property type="protein sequence ID" value="SOQ50357.1"/>
    <property type="molecule type" value="Genomic_DNA"/>
</dbReference>
<protein>
    <submittedName>
        <fullName evidence="2">SFRICE_017341</fullName>
    </submittedName>
</protein>
<feature type="compositionally biased region" description="Polar residues" evidence="1">
    <location>
        <begin position="9"/>
        <end position="24"/>
    </location>
</feature>